<feature type="transmembrane region" description="Helical" evidence="7">
    <location>
        <begin position="308"/>
        <end position="332"/>
    </location>
</feature>
<evidence type="ECO:0000256" key="2">
    <source>
        <dbReference type="ARBA" id="ARBA00022448"/>
    </source>
</evidence>
<name>A0A538SBB6_UNCEI</name>
<protein>
    <submittedName>
        <fullName evidence="9">ABC transporter permease</fullName>
    </submittedName>
</protein>
<dbReference type="PROSITE" id="PS50928">
    <property type="entry name" value="ABC_TM1"/>
    <property type="match status" value="1"/>
</dbReference>
<dbReference type="InterPro" id="IPR000515">
    <property type="entry name" value="MetI-like"/>
</dbReference>
<keyword evidence="3" id="KW-1003">Cell membrane</keyword>
<dbReference type="Proteomes" id="UP000316292">
    <property type="component" value="Unassembled WGS sequence"/>
</dbReference>
<evidence type="ECO:0000256" key="4">
    <source>
        <dbReference type="ARBA" id="ARBA00022692"/>
    </source>
</evidence>
<evidence type="ECO:0000313" key="10">
    <source>
        <dbReference type="Proteomes" id="UP000316292"/>
    </source>
</evidence>
<evidence type="ECO:0000313" key="9">
    <source>
        <dbReference type="EMBL" id="TMQ48669.1"/>
    </source>
</evidence>
<evidence type="ECO:0000256" key="1">
    <source>
        <dbReference type="ARBA" id="ARBA00004651"/>
    </source>
</evidence>
<dbReference type="AlphaFoldDB" id="A0A538SBB6"/>
<dbReference type="InterPro" id="IPR045621">
    <property type="entry name" value="BPD_transp_1_N"/>
</dbReference>
<dbReference type="GO" id="GO:0055085">
    <property type="term" value="P:transmembrane transport"/>
    <property type="evidence" value="ECO:0007669"/>
    <property type="project" value="InterPro"/>
</dbReference>
<evidence type="ECO:0000256" key="3">
    <source>
        <dbReference type="ARBA" id="ARBA00022475"/>
    </source>
</evidence>
<evidence type="ECO:0000256" key="5">
    <source>
        <dbReference type="ARBA" id="ARBA00022989"/>
    </source>
</evidence>
<feature type="transmembrane region" description="Helical" evidence="7">
    <location>
        <begin position="107"/>
        <end position="128"/>
    </location>
</feature>
<feature type="domain" description="ABC transmembrane type-1" evidence="8">
    <location>
        <begin position="101"/>
        <end position="329"/>
    </location>
</feature>
<comment type="similarity">
    <text evidence="7">Belongs to the binding-protein-dependent transport system permease family.</text>
</comment>
<keyword evidence="5 7" id="KW-1133">Transmembrane helix</keyword>
<gene>
    <name evidence="9" type="ORF">E6K71_06805</name>
</gene>
<comment type="caution">
    <text evidence="9">The sequence shown here is derived from an EMBL/GenBank/DDBJ whole genome shotgun (WGS) entry which is preliminary data.</text>
</comment>
<sequence length="339" mass="36797">MGRNPSDLVVFVGKRLLQLVAVLFGVVTITFFFTHIAIPNPCNVWSGPRATEATIQLCIHNNDLDKPPLTQYFSYLSKLVTGDWGTSPLGVPVLPTILTRFPQTLELVFTALLFMILLGIPLGVVAANNSGRWQDHIVRTFYLSGWATPTYLGGVILSIAIGPALGLPRTGAFSSFPTFPEPFHMSVLDALVNLNFSAAVDAVLHLILPASALAFINLGIATRMTRTSMLEVLPMDYVKTAKIKGLSDFLVLYKHALRNSLISTTTILGITAGGLLSTTVVIEEIFVWPGIGAYAYDAITKYNFNGTIGVVIFFAIGVVVANLVADVLYGLLDPRVEWR</sequence>
<keyword evidence="2 7" id="KW-0813">Transport</keyword>
<feature type="transmembrane region" description="Helical" evidence="7">
    <location>
        <begin position="140"/>
        <end position="161"/>
    </location>
</feature>
<feature type="transmembrane region" description="Helical" evidence="7">
    <location>
        <begin position="16"/>
        <end position="38"/>
    </location>
</feature>
<dbReference type="Gene3D" id="1.10.3720.10">
    <property type="entry name" value="MetI-like"/>
    <property type="match status" value="1"/>
</dbReference>
<feature type="transmembrane region" description="Helical" evidence="7">
    <location>
        <begin position="202"/>
        <end position="220"/>
    </location>
</feature>
<keyword evidence="4 7" id="KW-0812">Transmembrane</keyword>
<dbReference type="PANTHER" id="PTHR43163:SF6">
    <property type="entry name" value="DIPEPTIDE TRANSPORT SYSTEM PERMEASE PROTEIN DPPB-RELATED"/>
    <property type="match status" value="1"/>
</dbReference>
<dbReference type="Pfam" id="PF19300">
    <property type="entry name" value="BPD_transp_1_N"/>
    <property type="match status" value="1"/>
</dbReference>
<dbReference type="Pfam" id="PF00528">
    <property type="entry name" value="BPD_transp_1"/>
    <property type="match status" value="1"/>
</dbReference>
<evidence type="ECO:0000259" key="8">
    <source>
        <dbReference type="PROSITE" id="PS50928"/>
    </source>
</evidence>
<keyword evidence="6 7" id="KW-0472">Membrane</keyword>
<proteinExistence type="inferred from homology"/>
<organism evidence="9 10">
    <name type="scientific">Eiseniibacteriota bacterium</name>
    <dbReference type="NCBI Taxonomy" id="2212470"/>
    <lineage>
        <taxon>Bacteria</taxon>
        <taxon>Candidatus Eiseniibacteriota</taxon>
    </lineage>
</organism>
<dbReference type="SUPFAM" id="SSF161098">
    <property type="entry name" value="MetI-like"/>
    <property type="match status" value="1"/>
</dbReference>
<dbReference type="EMBL" id="VBOR01000068">
    <property type="protein sequence ID" value="TMQ48669.1"/>
    <property type="molecule type" value="Genomic_DNA"/>
</dbReference>
<reference evidence="9 10" key="1">
    <citation type="journal article" date="2019" name="Nat. Microbiol.">
        <title>Mediterranean grassland soil C-N compound turnover is dependent on rainfall and depth, and is mediated by genomically divergent microorganisms.</title>
        <authorList>
            <person name="Diamond S."/>
            <person name="Andeer P.F."/>
            <person name="Li Z."/>
            <person name="Crits-Christoph A."/>
            <person name="Burstein D."/>
            <person name="Anantharaman K."/>
            <person name="Lane K.R."/>
            <person name="Thomas B.C."/>
            <person name="Pan C."/>
            <person name="Northen T.R."/>
            <person name="Banfield J.F."/>
        </authorList>
    </citation>
    <scope>NUCLEOTIDE SEQUENCE [LARGE SCALE GENOMIC DNA]</scope>
    <source>
        <strain evidence="9">WS_1</strain>
    </source>
</reference>
<dbReference type="InterPro" id="IPR035906">
    <property type="entry name" value="MetI-like_sf"/>
</dbReference>
<feature type="transmembrane region" description="Helical" evidence="7">
    <location>
        <begin position="267"/>
        <end position="288"/>
    </location>
</feature>
<accession>A0A538SBB6</accession>
<evidence type="ECO:0000256" key="6">
    <source>
        <dbReference type="ARBA" id="ARBA00023136"/>
    </source>
</evidence>
<comment type="subcellular location">
    <subcellularLocation>
        <location evidence="1 7">Cell membrane</location>
        <topology evidence="1 7">Multi-pass membrane protein</topology>
    </subcellularLocation>
</comment>
<dbReference type="PANTHER" id="PTHR43163">
    <property type="entry name" value="DIPEPTIDE TRANSPORT SYSTEM PERMEASE PROTEIN DPPB-RELATED"/>
    <property type="match status" value="1"/>
</dbReference>
<evidence type="ECO:0000256" key="7">
    <source>
        <dbReference type="RuleBase" id="RU363032"/>
    </source>
</evidence>
<dbReference type="GO" id="GO:0005886">
    <property type="term" value="C:plasma membrane"/>
    <property type="evidence" value="ECO:0007669"/>
    <property type="project" value="UniProtKB-SubCell"/>
</dbReference>
<dbReference type="CDD" id="cd06261">
    <property type="entry name" value="TM_PBP2"/>
    <property type="match status" value="1"/>
</dbReference>